<keyword evidence="3" id="KW-1185">Reference proteome</keyword>
<name>A0ABX6A837_STRVD</name>
<dbReference type="InterPro" id="IPR001763">
    <property type="entry name" value="Rhodanese-like_dom"/>
</dbReference>
<dbReference type="Pfam" id="PF00581">
    <property type="entry name" value="Rhodanese"/>
    <property type="match status" value="1"/>
</dbReference>
<dbReference type="SUPFAM" id="SSF52821">
    <property type="entry name" value="Rhodanese/Cell cycle control phosphatase"/>
    <property type="match status" value="1"/>
</dbReference>
<dbReference type="PANTHER" id="PTHR43031">
    <property type="entry name" value="FAD-DEPENDENT OXIDOREDUCTASE"/>
    <property type="match status" value="1"/>
</dbReference>
<evidence type="ECO:0000313" key="3">
    <source>
        <dbReference type="Proteomes" id="UP000327143"/>
    </source>
</evidence>
<reference evidence="2 3" key="1">
    <citation type="submission" date="2017-09" db="EMBL/GenBank/DDBJ databases">
        <authorList>
            <person name="Lee N."/>
            <person name="Cho B.-K."/>
        </authorList>
    </citation>
    <scope>NUCLEOTIDE SEQUENCE [LARGE SCALE GENOMIC DNA]</scope>
    <source>
        <strain evidence="2 3">ATCC 39115</strain>
    </source>
</reference>
<dbReference type="InterPro" id="IPR036873">
    <property type="entry name" value="Rhodanese-like_dom_sf"/>
</dbReference>
<sequence length="128" mass="13248">MNIFRRGRSVPGRVTVREAAARTGHGSAEAGTDAVLLDVREARERRAGHAPRAVHLPLPALAAGAGLTADTQARPLVVICRSGSRSRQVAELLAARGAQAVDVIGGMRERAGAGLPVVDSRGRNGTVT</sequence>
<accession>A0ABX6A837</accession>
<protein>
    <submittedName>
        <fullName evidence="2">Rhodanese-like domain-containing protein</fullName>
    </submittedName>
</protein>
<organism evidence="2 3">
    <name type="scientific">Streptomyces viridosporus T7A</name>
    <dbReference type="NCBI Taxonomy" id="665577"/>
    <lineage>
        <taxon>Bacteria</taxon>
        <taxon>Bacillati</taxon>
        <taxon>Actinomycetota</taxon>
        <taxon>Actinomycetes</taxon>
        <taxon>Kitasatosporales</taxon>
        <taxon>Streptomycetaceae</taxon>
        <taxon>Streptomyces</taxon>
    </lineage>
</organism>
<gene>
    <name evidence="2" type="ORF">CP969_03995</name>
</gene>
<proteinExistence type="predicted"/>
<evidence type="ECO:0000259" key="1">
    <source>
        <dbReference type="PROSITE" id="PS50206"/>
    </source>
</evidence>
<dbReference type="Gene3D" id="3.40.250.10">
    <property type="entry name" value="Rhodanese-like domain"/>
    <property type="match status" value="1"/>
</dbReference>
<feature type="domain" description="Rhodanese" evidence="1">
    <location>
        <begin position="30"/>
        <end position="119"/>
    </location>
</feature>
<dbReference type="RefSeq" id="WP_016827796.1">
    <property type="nucleotide sequence ID" value="NZ_CP023700.1"/>
</dbReference>
<dbReference type="PANTHER" id="PTHR43031:SF7">
    <property type="entry name" value="NITRIC OXIDE REDUCTASE FLRD-NAD(+) REDUCTASE"/>
    <property type="match status" value="1"/>
</dbReference>
<evidence type="ECO:0000313" key="2">
    <source>
        <dbReference type="EMBL" id="QEU83935.1"/>
    </source>
</evidence>
<dbReference type="EMBL" id="CP023700">
    <property type="protein sequence ID" value="QEU83935.1"/>
    <property type="molecule type" value="Genomic_DNA"/>
</dbReference>
<dbReference type="PROSITE" id="PS50206">
    <property type="entry name" value="RHODANESE_3"/>
    <property type="match status" value="1"/>
</dbReference>
<dbReference type="Proteomes" id="UP000327143">
    <property type="component" value="Chromosome"/>
</dbReference>
<dbReference type="SMART" id="SM00450">
    <property type="entry name" value="RHOD"/>
    <property type="match status" value="1"/>
</dbReference>
<dbReference type="CDD" id="cd00158">
    <property type="entry name" value="RHOD"/>
    <property type="match status" value="1"/>
</dbReference>
<dbReference type="InterPro" id="IPR050229">
    <property type="entry name" value="GlpE_sulfurtransferase"/>
</dbReference>